<organism evidence="2 3">
    <name type="scientific">Nitratireductor thuwali</name>
    <dbReference type="NCBI Taxonomy" id="2267699"/>
    <lineage>
        <taxon>Bacteria</taxon>
        <taxon>Pseudomonadati</taxon>
        <taxon>Pseudomonadota</taxon>
        <taxon>Alphaproteobacteria</taxon>
        <taxon>Hyphomicrobiales</taxon>
        <taxon>Phyllobacteriaceae</taxon>
        <taxon>Nitratireductor</taxon>
    </lineage>
</organism>
<keyword evidence="1" id="KW-1133">Transmembrane helix</keyword>
<evidence type="ECO:0000313" key="3">
    <source>
        <dbReference type="Proteomes" id="UP001342418"/>
    </source>
</evidence>
<accession>A0ABY5MQB0</accession>
<evidence type="ECO:0000256" key="1">
    <source>
        <dbReference type="SAM" id="Phobius"/>
    </source>
</evidence>
<keyword evidence="1" id="KW-0812">Transmembrane</keyword>
<name>A0ABY5MQB0_9HYPH</name>
<keyword evidence="3" id="KW-1185">Reference proteome</keyword>
<evidence type="ECO:0000313" key="2">
    <source>
        <dbReference type="EMBL" id="UUP19486.1"/>
    </source>
</evidence>
<dbReference type="Proteomes" id="UP001342418">
    <property type="component" value="Chromosome"/>
</dbReference>
<gene>
    <name evidence="2" type="ORF">NTH_03989</name>
</gene>
<dbReference type="EMBL" id="CP030941">
    <property type="protein sequence ID" value="UUP19486.1"/>
    <property type="molecule type" value="Genomic_DNA"/>
</dbReference>
<reference evidence="2 3" key="1">
    <citation type="submission" date="2018-07" db="EMBL/GenBank/DDBJ databases">
        <title>Genome sequence of Nitratireductor thuwali#1536.</title>
        <authorList>
            <person name="Michoud G."/>
            <person name="Merlino G."/>
            <person name="Sefrji F.O."/>
            <person name="Daffonchio D."/>
        </authorList>
    </citation>
    <scope>NUCLEOTIDE SEQUENCE [LARGE SCALE GENOMIC DNA]</scope>
    <source>
        <strain evidence="3">Nit1536</strain>
    </source>
</reference>
<dbReference type="RefSeq" id="WP_338531634.1">
    <property type="nucleotide sequence ID" value="NZ_CP030941.1"/>
</dbReference>
<protein>
    <submittedName>
        <fullName evidence="2">Uncharacterized protein</fullName>
    </submittedName>
</protein>
<proteinExistence type="predicted"/>
<feature type="transmembrane region" description="Helical" evidence="1">
    <location>
        <begin position="6"/>
        <end position="24"/>
    </location>
</feature>
<keyword evidence="1" id="KW-0472">Membrane</keyword>
<sequence length="82" mass="8804">MLGLGIGAWLRIGAVLAVLGGLAWSHHSAYQAGRTAEQAAFMAKLNQENEDAGKAAEDWRARYRRCVDGGGLYSFETGTCDD</sequence>